<gene>
    <name evidence="1" type="ORF">B9H04_14325</name>
</gene>
<dbReference type="AlphaFoldDB" id="A0A1X4GB80"/>
<evidence type="ECO:0000313" key="2">
    <source>
        <dbReference type="Proteomes" id="UP000193587"/>
    </source>
</evidence>
<reference evidence="1 2" key="1">
    <citation type="submission" date="2017-04" db="EMBL/GenBank/DDBJ databases">
        <title>MLSA of the genus Halorubrum.</title>
        <authorList>
            <person name="De La Haba R."/>
            <person name="Sanchez-Porro C."/>
            <person name="Infante-Dominguez C."/>
            <person name="Ventosa A."/>
        </authorList>
    </citation>
    <scope>NUCLEOTIDE SEQUENCE [LARGE SCALE GENOMIC DNA]</scope>
    <source>
        <strain evidence="1 2">DSM 17463</strain>
    </source>
</reference>
<proteinExistence type="predicted"/>
<comment type="caution">
    <text evidence="1">The sequence shown here is derived from an EMBL/GenBank/DDBJ whole genome shotgun (WGS) entry which is preliminary data.</text>
</comment>
<dbReference type="EMBL" id="NEDJ01000064">
    <property type="protein sequence ID" value="OSO94392.1"/>
    <property type="molecule type" value="Genomic_DNA"/>
</dbReference>
<accession>A0A1X4GB80</accession>
<name>A0A1X4GB80_HALEZ</name>
<evidence type="ECO:0000313" key="1">
    <source>
        <dbReference type="EMBL" id="OSO94392.1"/>
    </source>
</evidence>
<organism evidence="1 2">
    <name type="scientific">Halorubrum ezzemoulense DSM 17463</name>
    <dbReference type="NCBI Taxonomy" id="1121945"/>
    <lineage>
        <taxon>Archaea</taxon>
        <taxon>Methanobacteriati</taxon>
        <taxon>Methanobacteriota</taxon>
        <taxon>Stenosarchaea group</taxon>
        <taxon>Halobacteria</taxon>
        <taxon>Halobacteriales</taxon>
        <taxon>Haloferacaceae</taxon>
        <taxon>Halorubrum</taxon>
    </lineage>
</organism>
<sequence length="117" mass="13710">MSQEYAAFIDEYDAETESSWHFERQYEESETFREWRTGIYIGLDISSEELFEMADKPKLVDVFRMQYVNNTLLGTVLFGPTDWDWSHAELLDRLTEYQRDQALSLSEVASTTTSGDK</sequence>
<dbReference type="STRING" id="1121945.GCA_000421805_02986"/>
<protein>
    <submittedName>
        <fullName evidence="1">Uncharacterized protein</fullName>
    </submittedName>
</protein>
<dbReference type="Proteomes" id="UP000193587">
    <property type="component" value="Unassembled WGS sequence"/>
</dbReference>